<reference evidence="1 2" key="1">
    <citation type="submission" date="2020-12" db="EMBL/GenBank/DDBJ databases">
        <title>Brachybacterium sp. MASK1Z-5, whole genome shotgun sequence.</title>
        <authorList>
            <person name="Tuo L."/>
        </authorList>
    </citation>
    <scope>NUCLEOTIDE SEQUENCE [LARGE SCALE GENOMIC DNA]</scope>
    <source>
        <strain evidence="1 2">MASK1Z-5</strain>
    </source>
</reference>
<sequence>MTMGETISEYDGKKLILPLTRTEAGWAEQRPTPCSLCGTAENMIGWLACACRRDTLMGGHRTGICRQCGHRRVLGCLGDTPGAVRQPADVDGRRRAESCEGT</sequence>
<evidence type="ECO:0000313" key="2">
    <source>
        <dbReference type="Proteomes" id="UP000612352"/>
    </source>
</evidence>
<comment type="caution">
    <text evidence="1">The sequence shown here is derived from an EMBL/GenBank/DDBJ whole genome shotgun (WGS) entry which is preliminary data.</text>
</comment>
<dbReference type="EMBL" id="JAEDAJ010000006">
    <property type="protein sequence ID" value="MBK0332060.1"/>
    <property type="molecule type" value="Genomic_DNA"/>
</dbReference>
<dbReference type="RefSeq" id="WP_200502936.1">
    <property type="nucleotide sequence ID" value="NZ_JAEDAJ010000006.1"/>
</dbReference>
<keyword evidence="2" id="KW-1185">Reference proteome</keyword>
<protein>
    <submittedName>
        <fullName evidence="1">Uncharacterized protein</fullName>
    </submittedName>
</protein>
<evidence type="ECO:0000313" key="1">
    <source>
        <dbReference type="EMBL" id="MBK0332060.1"/>
    </source>
</evidence>
<proteinExistence type="predicted"/>
<accession>A0ABS1BBP0</accession>
<gene>
    <name evidence="1" type="ORF">I8D64_11685</name>
</gene>
<name>A0ABS1BBP0_9MICO</name>
<organism evidence="1 2">
    <name type="scientific">Brachybacterium halotolerans</name>
    <dbReference type="NCBI Taxonomy" id="2795215"/>
    <lineage>
        <taxon>Bacteria</taxon>
        <taxon>Bacillati</taxon>
        <taxon>Actinomycetota</taxon>
        <taxon>Actinomycetes</taxon>
        <taxon>Micrococcales</taxon>
        <taxon>Dermabacteraceae</taxon>
        <taxon>Brachybacterium</taxon>
    </lineage>
</organism>
<dbReference type="Proteomes" id="UP000612352">
    <property type="component" value="Unassembled WGS sequence"/>
</dbReference>